<dbReference type="Gene3D" id="1.10.10.10">
    <property type="entry name" value="Winged helix-like DNA-binding domain superfamily/Winged helix DNA-binding domain"/>
    <property type="match status" value="1"/>
</dbReference>
<dbReference type="InterPro" id="IPR039422">
    <property type="entry name" value="MarR/SlyA-like"/>
</dbReference>
<name>A0A921ISH6_9ACTN</name>
<reference evidence="3" key="1">
    <citation type="journal article" date="2021" name="PeerJ">
        <title>Extensive microbial diversity within the chicken gut microbiome revealed by metagenomics and culture.</title>
        <authorList>
            <person name="Gilroy R."/>
            <person name="Ravi A."/>
            <person name="Getino M."/>
            <person name="Pursley I."/>
            <person name="Horton D.L."/>
            <person name="Alikhan N.F."/>
            <person name="Baker D."/>
            <person name="Gharbi K."/>
            <person name="Hall N."/>
            <person name="Watson M."/>
            <person name="Adriaenssens E.M."/>
            <person name="Foster-Nyarko E."/>
            <person name="Jarju S."/>
            <person name="Secka A."/>
            <person name="Antonio M."/>
            <person name="Oren A."/>
            <person name="Chaudhuri R.R."/>
            <person name="La Ragione R."/>
            <person name="Hildebrand F."/>
            <person name="Pallen M.J."/>
        </authorList>
    </citation>
    <scope>NUCLEOTIDE SEQUENCE</scope>
    <source>
        <strain evidence="3">ChiHjej13B12-9602</strain>
    </source>
</reference>
<dbReference type="PANTHER" id="PTHR33164">
    <property type="entry name" value="TRANSCRIPTIONAL REGULATOR, MARR FAMILY"/>
    <property type="match status" value="1"/>
</dbReference>
<dbReference type="PROSITE" id="PS50995">
    <property type="entry name" value="HTH_MARR_2"/>
    <property type="match status" value="1"/>
</dbReference>
<dbReference type="PANTHER" id="PTHR33164:SF43">
    <property type="entry name" value="HTH-TYPE TRANSCRIPTIONAL REPRESSOR YETL"/>
    <property type="match status" value="1"/>
</dbReference>
<feature type="region of interest" description="Disordered" evidence="1">
    <location>
        <begin position="1"/>
        <end position="20"/>
    </location>
</feature>
<dbReference type="GO" id="GO:0006950">
    <property type="term" value="P:response to stress"/>
    <property type="evidence" value="ECO:0007669"/>
    <property type="project" value="TreeGrafter"/>
</dbReference>
<dbReference type="Proteomes" id="UP000753256">
    <property type="component" value="Unassembled WGS sequence"/>
</dbReference>
<dbReference type="SUPFAM" id="SSF46785">
    <property type="entry name" value="Winged helix' DNA-binding domain"/>
    <property type="match status" value="1"/>
</dbReference>
<dbReference type="Pfam" id="PF12802">
    <property type="entry name" value="MarR_2"/>
    <property type="match status" value="1"/>
</dbReference>
<accession>A0A921ISH6</accession>
<evidence type="ECO:0000259" key="2">
    <source>
        <dbReference type="PROSITE" id="PS50995"/>
    </source>
</evidence>
<sequence length="120" mass="13164">MQAASSRDNPSTRAPGVSRGCTQRDIGRACVMDKSSVTSVVARMEEEGLVERRAKPADKRVVAVYLTQKEREAAARVLDFRAEVDAIAWQGLDAREREELSSLLDRVIENLQASEEGACA</sequence>
<reference evidence="3" key="2">
    <citation type="submission" date="2021-09" db="EMBL/GenBank/DDBJ databases">
        <authorList>
            <person name="Gilroy R."/>
        </authorList>
    </citation>
    <scope>NUCLEOTIDE SEQUENCE</scope>
    <source>
        <strain evidence="3">ChiHjej13B12-9602</strain>
    </source>
</reference>
<dbReference type="EMBL" id="DYUZ01000006">
    <property type="protein sequence ID" value="HJG36414.1"/>
    <property type="molecule type" value="Genomic_DNA"/>
</dbReference>
<feature type="domain" description="HTH marR-type" evidence="2">
    <location>
        <begin position="1"/>
        <end position="109"/>
    </location>
</feature>
<proteinExistence type="predicted"/>
<feature type="compositionally biased region" description="Polar residues" evidence="1">
    <location>
        <begin position="1"/>
        <end position="12"/>
    </location>
</feature>
<gene>
    <name evidence="3" type="ORF">K8V70_00905</name>
</gene>
<dbReference type="InterPro" id="IPR036390">
    <property type="entry name" value="WH_DNA-bd_sf"/>
</dbReference>
<evidence type="ECO:0000313" key="3">
    <source>
        <dbReference type="EMBL" id="HJG36414.1"/>
    </source>
</evidence>
<dbReference type="GO" id="GO:0003700">
    <property type="term" value="F:DNA-binding transcription factor activity"/>
    <property type="evidence" value="ECO:0007669"/>
    <property type="project" value="InterPro"/>
</dbReference>
<dbReference type="SMART" id="SM00347">
    <property type="entry name" value="HTH_MARR"/>
    <property type="match status" value="1"/>
</dbReference>
<dbReference type="InterPro" id="IPR000835">
    <property type="entry name" value="HTH_MarR-typ"/>
</dbReference>
<comment type="caution">
    <text evidence="3">The sequence shown here is derived from an EMBL/GenBank/DDBJ whole genome shotgun (WGS) entry which is preliminary data.</text>
</comment>
<dbReference type="PRINTS" id="PR00598">
    <property type="entry name" value="HTHMARR"/>
</dbReference>
<organism evidence="3 4">
    <name type="scientific">Enorma phocaeensis</name>
    <dbReference type="NCBI Taxonomy" id="1871019"/>
    <lineage>
        <taxon>Bacteria</taxon>
        <taxon>Bacillati</taxon>
        <taxon>Actinomycetota</taxon>
        <taxon>Coriobacteriia</taxon>
        <taxon>Coriobacteriales</taxon>
        <taxon>Coriobacteriaceae</taxon>
        <taxon>Enorma</taxon>
    </lineage>
</organism>
<protein>
    <submittedName>
        <fullName evidence="3">MarR family transcriptional regulator</fullName>
    </submittedName>
</protein>
<dbReference type="InterPro" id="IPR036388">
    <property type="entry name" value="WH-like_DNA-bd_sf"/>
</dbReference>
<evidence type="ECO:0000313" key="4">
    <source>
        <dbReference type="Proteomes" id="UP000753256"/>
    </source>
</evidence>
<dbReference type="AlphaFoldDB" id="A0A921ISH6"/>
<evidence type="ECO:0000256" key="1">
    <source>
        <dbReference type="SAM" id="MobiDB-lite"/>
    </source>
</evidence>